<gene>
    <name evidence="2" type="ORF">TCLT_LOCUS8222</name>
</gene>
<organism evidence="4">
    <name type="scientific">Thelazia callipaeda</name>
    <name type="common">Oriental eyeworm</name>
    <name type="synonym">Parasitic nematode</name>
    <dbReference type="NCBI Taxonomy" id="103827"/>
    <lineage>
        <taxon>Eukaryota</taxon>
        <taxon>Metazoa</taxon>
        <taxon>Ecdysozoa</taxon>
        <taxon>Nematoda</taxon>
        <taxon>Chromadorea</taxon>
        <taxon>Rhabditida</taxon>
        <taxon>Spirurina</taxon>
        <taxon>Spiruromorpha</taxon>
        <taxon>Thelazioidea</taxon>
        <taxon>Thelaziidae</taxon>
        <taxon>Thelazia</taxon>
    </lineage>
</organism>
<proteinExistence type="predicted"/>
<keyword evidence="3" id="KW-1185">Reference proteome</keyword>
<dbReference type="OrthoDB" id="5586at2759"/>
<name>A0A0N5D5F3_THECL</name>
<dbReference type="AlphaFoldDB" id="A0A0N5D5F3"/>
<reference evidence="4" key="1">
    <citation type="submission" date="2017-02" db="UniProtKB">
        <authorList>
            <consortium name="WormBaseParasite"/>
        </authorList>
    </citation>
    <scope>IDENTIFICATION</scope>
</reference>
<dbReference type="OMA" id="CAERQRN"/>
<dbReference type="STRING" id="103827.A0A0N5D5F3"/>
<evidence type="ECO:0000313" key="3">
    <source>
        <dbReference type="Proteomes" id="UP000276776"/>
    </source>
</evidence>
<feature type="region of interest" description="Disordered" evidence="1">
    <location>
        <begin position="324"/>
        <end position="348"/>
    </location>
</feature>
<dbReference type="EMBL" id="UYYF01004601">
    <property type="protein sequence ID" value="VDN05758.1"/>
    <property type="molecule type" value="Genomic_DNA"/>
</dbReference>
<evidence type="ECO:0000256" key="1">
    <source>
        <dbReference type="SAM" id="MobiDB-lite"/>
    </source>
</evidence>
<evidence type="ECO:0000313" key="4">
    <source>
        <dbReference type="WBParaSite" id="TCLT_0000823301-mRNA-1"/>
    </source>
</evidence>
<protein>
    <submittedName>
        <fullName evidence="4">PH domain-containing protein</fullName>
    </submittedName>
</protein>
<accession>A0A0N5D5F3</accession>
<dbReference type="WBParaSite" id="TCLT_0000823301-mRNA-1">
    <property type="protein sequence ID" value="TCLT_0000823301-mRNA-1"/>
    <property type="gene ID" value="TCLT_0000823301"/>
</dbReference>
<dbReference type="Proteomes" id="UP000276776">
    <property type="component" value="Unassembled WGS sequence"/>
</dbReference>
<reference evidence="2 3" key="2">
    <citation type="submission" date="2018-11" db="EMBL/GenBank/DDBJ databases">
        <authorList>
            <consortium name="Pathogen Informatics"/>
        </authorList>
    </citation>
    <scope>NUCLEOTIDE SEQUENCE [LARGE SCALE GENOMIC DNA]</scope>
</reference>
<sequence length="490" mass="53711">MRNEEETTENILATSHNINNNNNRSNNHLHYKSSTPAVDYSSLDAFLDGSLLEQGGNMSRTTKEWRSSFSTVRDRFGNQSSMSSNQNALNNHYFTTNGSVRMSPKRELVKSASQGSLITDKPTEKQRSLLANAVEHRRAAEAPDLRRPTSRRDLGDFWTETIENRSVVPRALSPLTAAQRMEMLHETINECDTSGSGRRRLSAASLATRKANFLKEAVKGTTSLMDRVISGRSTPITSIVNSNQPPNTYEKKESRLIIQGGNNLLVNKPDFAALDSAVAELNGGQYTNTRRSGCAQFPTNDLSLFGNNEAQVSSMSSIVAFHSPSPEALSDTSSNSGAPSGLPHPKPKHNIREQLIQAGLEPRGTAIYVNRSGVRFGSSPNFPVPSSNNVASRISEFEKKPGAPNLLQIACALNSSERQKIDVSPIRSPLGPMSPRSSVYRTKPVIHADMTGTSQRGITLSINSESVFQFPPFSQSVETKNRHEVRTLNV</sequence>
<evidence type="ECO:0000313" key="2">
    <source>
        <dbReference type="EMBL" id="VDN05758.1"/>
    </source>
</evidence>